<dbReference type="AlphaFoldDB" id="A0AAD7ZKK5"/>
<evidence type="ECO:0000256" key="3">
    <source>
        <dbReference type="ARBA" id="ARBA00023242"/>
    </source>
</evidence>
<name>A0AAD7ZKK5_DIPPU</name>
<gene>
    <name evidence="5" type="ORF">L9F63_003162</name>
</gene>
<keyword evidence="6" id="KW-1185">Reference proteome</keyword>
<evidence type="ECO:0000256" key="2">
    <source>
        <dbReference type="ARBA" id="ARBA00022737"/>
    </source>
</evidence>
<reference evidence="5" key="2">
    <citation type="submission" date="2023-05" db="EMBL/GenBank/DDBJ databases">
        <authorList>
            <person name="Fouks B."/>
        </authorList>
    </citation>
    <scope>NUCLEOTIDE SEQUENCE</scope>
    <source>
        <strain evidence="5">Stay&amp;Tobe</strain>
        <tissue evidence="5">Testes</tissue>
    </source>
</reference>
<keyword evidence="1" id="KW-0433">Leucine-rich repeat</keyword>
<reference evidence="5" key="1">
    <citation type="journal article" date="2023" name="IScience">
        <title>Live-bearing cockroach genome reveals convergent evolutionary mechanisms linked to viviparity in insects and beyond.</title>
        <authorList>
            <person name="Fouks B."/>
            <person name="Harrison M.C."/>
            <person name="Mikhailova A.A."/>
            <person name="Marchal E."/>
            <person name="English S."/>
            <person name="Carruthers M."/>
            <person name="Jennings E.C."/>
            <person name="Chiamaka E.L."/>
            <person name="Frigard R.A."/>
            <person name="Pippel M."/>
            <person name="Attardo G.M."/>
            <person name="Benoit J.B."/>
            <person name="Bornberg-Bauer E."/>
            <person name="Tobe S.S."/>
        </authorList>
    </citation>
    <scope>NUCLEOTIDE SEQUENCE</scope>
    <source>
        <strain evidence="5">Stay&amp;Tobe</strain>
    </source>
</reference>
<accession>A0AAD7ZKK5</accession>
<organism evidence="5 6">
    <name type="scientific">Diploptera punctata</name>
    <name type="common">Pacific beetle cockroach</name>
    <dbReference type="NCBI Taxonomy" id="6984"/>
    <lineage>
        <taxon>Eukaryota</taxon>
        <taxon>Metazoa</taxon>
        <taxon>Ecdysozoa</taxon>
        <taxon>Arthropoda</taxon>
        <taxon>Hexapoda</taxon>
        <taxon>Insecta</taxon>
        <taxon>Pterygota</taxon>
        <taxon>Neoptera</taxon>
        <taxon>Polyneoptera</taxon>
        <taxon>Dictyoptera</taxon>
        <taxon>Blattodea</taxon>
        <taxon>Blaberoidea</taxon>
        <taxon>Blaberidae</taxon>
        <taxon>Diplopterinae</taxon>
        <taxon>Diploptera</taxon>
    </lineage>
</organism>
<dbReference type="InterPro" id="IPR050216">
    <property type="entry name" value="LRR_domain-containing"/>
</dbReference>
<dbReference type="Pfam" id="PF00560">
    <property type="entry name" value="LRR_1"/>
    <property type="match status" value="2"/>
</dbReference>
<protein>
    <recommendedName>
        <fullName evidence="4">PIF1/LRR1 pleckstrin homology domain-containing protein</fullName>
    </recommendedName>
</protein>
<dbReference type="Proteomes" id="UP001233999">
    <property type="component" value="Unassembled WGS sequence"/>
</dbReference>
<dbReference type="Gene3D" id="3.80.10.10">
    <property type="entry name" value="Ribonuclease Inhibitor"/>
    <property type="match status" value="2"/>
</dbReference>
<dbReference type="SMART" id="SM00364">
    <property type="entry name" value="LRR_BAC"/>
    <property type="match status" value="5"/>
</dbReference>
<sequence length="344" mass="38605">MKIVGNVEICNRLLPSLNIAGKGRSQWSSVGIGKLHGKDSELFILHQSAQNKLGTRYKVKNNIEQVFTRFVNEGKATIRFKSPPHDLCIKCDSLQLKLFLRTLKLGLENKIPAKTLLLSNITSTSRMPSAPKTKLAVLSRADYPILEGFPRTLHTLKINCAEQKIFDTRILKLQSLKLLDLCNNEITWLPEEIGLLPSLECLHLAGNKFGQVPVNDKRWNWISGGSIVKKLQVLDLSNNELIVLPKQLCKLKKLETLKVEKNNLIKLPPGIGNLSKLRTLAAGHNKLQYLPGSVKRLRLDLLDLTYNTFDSITDEQLANNLSVPSLLECAGRRVIKSRSVVRLE</sequence>
<evidence type="ECO:0000313" key="5">
    <source>
        <dbReference type="EMBL" id="KAJ9582469.1"/>
    </source>
</evidence>
<evidence type="ECO:0000256" key="1">
    <source>
        <dbReference type="ARBA" id="ARBA00022614"/>
    </source>
</evidence>
<dbReference type="InterPro" id="IPR032675">
    <property type="entry name" value="LRR_dom_sf"/>
</dbReference>
<dbReference type="InterPro" id="IPR001611">
    <property type="entry name" value="Leu-rich_rpt"/>
</dbReference>
<comment type="caution">
    <text evidence="5">The sequence shown here is derived from an EMBL/GenBank/DDBJ whole genome shotgun (WGS) entry which is preliminary data.</text>
</comment>
<evidence type="ECO:0000259" key="4">
    <source>
        <dbReference type="Pfam" id="PF25344"/>
    </source>
</evidence>
<dbReference type="GO" id="GO:0005737">
    <property type="term" value="C:cytoplasm"/>
    <property type="evidence" value="ECO:0007669"/>
    <property type="project" value="TreeGrafter"/>
</dbReference>
<dbReference type="Pfam" id="PF25344">
    <property type="entry name" value="PH_LRR1"/>
    <property type="match status" value="1"/>
</dbReference>
<dbReference type="InterPro" id="IPR057437">
    <property type="entry name" value="PIF1/LRR1_PH"/>
</dbReference>
<dbReference type="PANTHER" id="PTHR48051:SF52">
    <property type="entry name" value="LEUCINE-RICH REPEAT PROTEIN 1"/>
    <property type="match status" value="1"/>
</dbReference>
<evidence type="ECO:0000313" key="6">
    <source>
        <dbReference type="Proteomes" id="UP001233999"/>
    </source>
</evidence>
<dbReference type="PROSITE" id="PS51450">
    <property type="entry name" value="LRR"/>
    <property type="match status" value="2"/>
</dbReference>
<dbReference type="PANTHER" id="PTHR48051">
    <property type="match status" value="1"/>
</dbReference>
<dbReference type="EMBL" id="JASPKZ010007797">
    <property type="protein sequence ID" value="KAJ9582469.1"/>
    <property type="molecule type" value="Genomic_DNA"/>
</dbReference>
<feature type="domain" description="PIF1/LRR1 pleckstrin homology" evidence="4">
    <location>
        <begin position="1"/>
        <end position="111"/>
    </location>
</feature>
<proteinExistence type="predicted"/>
<dbReference type="SMART" id="SM00369">
    <property type="entry name" value="LRR_TYP"/>
    <property type="match status" value="5"/>
</dbReference>
<dbReference type="SUPFAM" id="SSF52058">
    <property type="entry name" value="L domain-like"/>
    <property type="match status" value="1"/>
</dbReference>
<dbReference type="InterPro" id="IPR003591">
    <property type="entry name" value="Leu-rich_rpt_typical-subtyp"/>
</dbReference>
<keyword evidence="3" id="KW-0539">Nucleus</keyword>
<keyword evidence="2" id="KW-0677">Repeat</keyword>